<accession>A0ACB7TM38</accession>
<dbReference type="EMBL" id="CM023481">
    <property type="protein sequence ID" value="KAH6947291.1"/>
    <property type="molecule type" value="Genomic_DNA"/>
</dbReference>
<evidence type="ECO:0000313" key="2">
    <source>
        <dbReference type="Proteomes" id="UP000821845"/>
    </source>
</evidence>
<gene>
    <name evidence="1" type="ORF">HPB50_018199</name>
</gene>
<evidence type="ECO:0000313" key="1">
    <source>
        <dbReference type="EMBL" id="KAH6947291.1"/>
    </source>
</evidence>
<comment type="caution">
    <text evidence="1">The sequence shown here is derived from an EMBL/GenBank/DDBJ whole genome shotgun (WGS) entry which is preliminary data.</text>
</comment>
<keyword evidence="2" id="KW-1185">Reference proteome</keyword>
<protein>
    <submittedName>
        <fullName evidence="1">Uncharacterized protein</fullName>
    </submittedName>
</protein>
<organism evidence="1 2">
    <name type="scientific">Hyalomma asiaticum</name>
    <name type="common">Tick</name>
    <dbReference type="NCBI Taxonomy" id="266040"/>
    <lineage>
        <taxon>Eukaryota</taxon>
        <taxon>Metazoa</taxon>
        <taxon>Ecdysozoa</taxon>
        <taxon>Arthropoda</taxon>
        <taxon>Chelicerata</taxon>
        <taxon>Arachnida</taxon>
        <taxon>Acari</taxon>
        <taxon>Parasitiformes</taxon>
        <taxon>Ixodida</taxon>
        <taxon>Ixodoidea</taxon>
        <taxon>Ixodidae</taxon>
        <taxon>Hyalomminae</taxon>
        <taxon>Hyalomma</taxon>
    </lineage>
</organism>
<reference evidence="1" key="1">
    <citation type="submission" date="2020-05" db="EMBL/GenBank/DDBJ databases">
        <title>Large-scale comparative analyses of tick genomes elucidate their genetic diversity and vector capacities.</title>
        <authorList>
            <person name="Jia N."/>
            <person name="Wang J."/>
            <person name="Shi W."/>
            <person name="Du L."/>
            <person name="Sun Y."/>
            <person name="Zhan W."/>
            <person name="Jiang J."/>
            <person name="Wang Q."/>
            <person name="Zhang B."/>
            <person name="Ji P."/>
            <person name="Sakyi L.B."/>
            <person name="Cui X."/>
            <person name="Yuan T."/>
            <person name="Jiang B."/>
            <person name="Yang W."/>
            <person name="Lam T.T.-Y."/>
            <person name="Chang Q."/>
            <person name="Ding S."/>
            <person name="Wang X."/>
            <person name="Zhu J."/>
            <person name="Ruan X."/>
            <person name="Zhao L."/>
            <person name="Wei J."/>
            <person name="Que T."/>
            <person name="Du C."/>
            <person name="Cheng J."/>
            <person name="Dai P."/>
            <person name="Han X."/>
            <person name="Huang E."/>
            <person name="Gao Y."/>
            <person name="Liu J."/>
            <person name="Shao H."/>
            <person name="Ye R."/>
            <person name="Li L."/>
            <person name="Wei W."/>
            <person name="Wang X."/>
            <person name="Wang C."/>
            <person name="Yang T."/>
            <person name="Huo Q."/>
            <person name="Li W."/>
            <person name="Guo W."/>
            <person name="Chen H."/>
            <person name="Zhou L."/>
            <person name="Ni X."/>
            <person name="Tian J."/>
            <person name="Zhou Y."/>
            <person name="Sheng Y."/>
            <person name="Liu T."/>
            <person name="Pan Y."/>
            <person name="Xia L."/>
            <person name="Li J."/>
            <person name="Zhao F."/>
            <person name="Cao W."/>
        </authorList>
    </citation>
    <scope>NUCLEOTIDE SEQUENCE</scope>
    <source>
        <strain evidence="1">Hyas-2018</strain>
    </source>
</reference>
<proteinExistence type="predicted"/>
<name>A0ACB7TM38_HYAAI</name>
<dbReference type="Proteomes" id="UP000821845">
    <property type="component" value="Chromosome 1"/>
</dbReference>
<sequence>MSRDVLGHRDVAVDRCWTLLPLSALSAMLSAMVTKNSALFYVAFMDEFGVSHQAASWPITVHGVVTHLTGLLVSLLQKKMSTYQIAVSGSLLNFIALVASAFAPTAAWMTFTLGVVGGVGYGMVVLSLSIYAMIYFDKYQGTASGCKYTGMTLAPLAFPLALSALIRMYSLSGTVLVLSAITLHTLPIAMLMNNPRPVTSCFGKKKRREALADTFCRDYGSKGNDAFLLGLAGIAMVPFAFGGSLLIGLFRDAMGSYDNLYRTMSAFCIVFAFMLFTFAFFERRAEKRLDYASIRNGSRWFDDMAKVPSEK</sequence>